<evidence type="ECO:0000313" key="1">
    <source>
        <dbReference type="EMBL" id="KAF2503124.1"/>
    </source>
</evidence>
<evidence type="ECO:0008006" key="3">
    <source>
        <dbReference type="Google" id="ProtNLM"/>
    </source>
</evidence>
<gene>
    <name evidence="1" type="ORF">BU16DRAFT_30061</name>
</gene>
<dbReference type="AlphaFoldDB" id="A0A6A6RF81"/>
<proteinExistence type="predicted"/>
<reference evidence="1" key="1">
    <citation type="journal article" date="2020" name="Stud. Mycol.">
        <title>101 Dothideomycetes genomes: a test case for predicting lifestyles and emergence of pathogens.</title>
        <authorList>
            <person name="Haridas S."/>
            <person name="Albert R."/>
            <person name="Binder M."/>
            <person name="Bloem J."/>
            <person name="Labutti K."/>
            <person name="Salamov A."/>
            <person name="Andreopoulos B."/>
            <person name="Baker S."/>
            <person name="Barry K."/>
            <person name="Bills G."/>
            <person name="Bluhm B."/>
            <person name="Cannon C."/>
            <person name="Castanera R."/>
            <person name="Culley D."/>
            <person name="Daum C."/>
            <person name="Ezra D."/>
            <person name="Gonzalez J."/>
            <person name="Henrissat B."/>
            <person name="Kuo A."/>
            <person name="Liang C."/>
            <person name="Lipzen A."/>
            <person name="Lutzoni F."/>
            <person name="Magnuson J."/>
            <person name="Mondo S."/>
            <person name="Nolan M."/>
            <person name="Ohm R."/>
            <person name="Pangilinan J."/>
            <person name="Park H.-J."/>
            <person name="Ramirez L."/>
            <person name="Alfaro M."/>
            <person name="Sun H."/>
            <person name="Tritt A."/>
            <person name="Yoshinaga Y."/>
            <person name="Zwiers L.-H."/>
            <person name="Turgeon B."/>
            <person name="Goodwin S."/>
            <person name="Spatafora J."/>
            <person name="Crous P."/>
            <person name="Grigoriev I."/>
        </authorList>
    </citation>
    <scope>NUCLEOTIDE SEQUENCE</scope>
    <source>
        <strain evidence="1">CBS 269.34</strain>
    </source>
</reference>
<sequence length="350" mass="40257">MKMSPASRNWEYHIRCLAAAIILRGPNHAYSKINFHLLASSRLLLMLQTLSAREPNDWQERLPIRSAWLGEIKLALGEAENPKFSTDYELYRSVDSLMIEVTTVVSTMAQFDQLLAQRSTAPGLNTKGSNQILIDLYDTAEDILSRTEVRLARWNTNICEISFSSWLSLYHDMATNPISGLFWSNINEGEFRSYLDSVLTFRNMLEYHSVTMYWTIIMSLRLLLSDMLTLMVWTNVDGMPANSPQRIEDHRIKLMKYALNVLQTICYATHMENREVAPFVFATAFQLTVAVLERECKSLREAAGNHENRVMRCEGLKSLAVRYLDWAVQNKIPVTIDLDSLRKWEFASIA</sequence>
<evidence type="ECO:0000313" key="2">
    <source>
        <dbReference type="Proteomes" id="UP000799750"/>
    </source>
</evidence>
<keyword evidence="2" id="KW-1185">Reference proteome</keyword>
<protein>
    <recommendedName>
        <fullName evidence="3">Transcription factor domain-containing protein</fullName>
    </recommendedName>
</protein>
<dbReference type="EMBL" id="MU004181">
    <property type="protein sequence ID" value="KAF2503124.1"/>
    <property type="molecule type" value="Genomic_DNA"/>
</dbReference>
<dbReference type="OrthoDB" id="4314040at2759"/>
<dbReference type="Proteomes" id="UP000799750">
    <property type="component" value="Unassembled WGS sequence"/>
</dbReference>
<organism evidence="1 2">
    <name type="scientific">Lophium mytilinum</name>
    <dbReference type="NCBI Taxonomy" id="390894"/>
    <lineage>
        <taxon>Eukaryota</taxon>
        <taxon>Fungi</taxon>
        <taxon>Dikarya</taxon>
        <taxon>Ascomycota</taxon>
        <taxon>Pezizomycotina</taxon>
        <taxon>Dothideomycetes</taxon>
        <taxon>Pleosporomycetidae</taxon>
        <taxon>Mytilinidiales</taxon>
        <taxon>Mytilinidiaceae</taxon>
        <taxon>Lophium</taxon>
    </lineage>
</organism>
<name>A0A6A6RF81_9PEZI</name>
<accession>A0A6A6RF81</accession>